<keyword evidence="11" id="KW-0472">Membrane</keyword>
<name>A0A550C0H6_9AGAR</name>
<comment type="catalytic activity">
    <reaction evidence="8">
        <text>L-seryl-[protein] + ATP = O-phospho-L-seryl-[protein] + ADP + H(+)</text>
        <dbReference type="Rhea" id="RHEA:17989"/>
        <dbReference type="Rhea" id="RHEA-COMP:9863"/>
        <dbReference type="Rhea" id="RHEA-COMP:11604"/>
        <dbReference type="ChEBI" id="CHEBI:15378"/>
        <dbReference type="ChEBI" id="CHEBI:29999"/>
        <dbReference type="ChEBI" id="CHEBI:30616"/>
        <dbReference type="ChEBI" id="CHEBI:83421"/>
        <dbReference type="ChEBI" id="CHEBI:456216"/>
        <dbReference type="EC" id="2.7.11.1"/>
    </reaction>
</comment>
<dbReference type="InterPro" id="IPR011009">
    <property type="entry name" value="Kinase-like_dom_sf"/>
</dbReference>
<dbReference type="InterPro" id="IPR000719">
    <property type="entry name" value="Prot_kinase_dom"/>
</dbReference>
<dbReference type="Gene3D" id="1.10.510.10">
    <property type="entry name" value="Transferase(Phosphotransferase) domain 1"/>
    <property type="match status" value="1"/>
</dbReference>
<dbReference type="InterPro" id="IPR008271">
    <property type="entry name" value="Ser/Thr_kinase_AS"/>
</dbReference>
<evidence type="ECO:0000256" key="3">
    <source>
        <dbReference type="ARBA" id="ARBA00022679"/>
    </source>
</evidence>
<feature type="compositionally biased region" description="Acidic residues" evidence="10">
    <location>
        <begin position="8"/>
        <end position="21"/>
    </location>
</feature>
<feature type="transmembrane region" description="Helical" evidence="11">
    <location>
        <begin position="79"/>
        <end position="101"/>
    </location>
</feature>
<dbReference type="OrthoDB" id="4062651at2759"/>
<evidence type="ECO:0000256" key="9">
    <source>
        <dbReference type="PROSITE-ProRule" id="PRU10141"/>
    </source>
</evidence>
<feature type="region of interest" description="Disordered" evidence="10">
    <location>
        <begin position="1"/>
        <end position="54"/>
    </location>
</feature>
<feature type="binding site" evidence="9">
    <location>
        <position position="272"/>
    </location>
    <ligand>
        <name>ATP</name>
        <dbReference type="ChEBI" id="CHEBI:30616"/>
    </ligand>
</feature>
<dbReference type="EC" id="2.7.11.1" evidence="1"/>
<dbReference type="PANTHER" id="PTHR24356:SF1">
    <property type="entry name" value="SERINE_THREONINE-PROTEIN KINASE GREATWALL"/>
    <property type="match status" value="1"/>
</dbReference>
<dbReference type="Gene3D" id="3.30.200.20">
    <property type="entry name" value="Phosphorylase Kinase, domain 1"/>
    <property type="match status" value="1"/>
</dbReference>
<sequence>MLYTQSEDVMEDPEYEEDDNEQMNVPTRSAPKSGSALNATTSLPSVDESSTHLARASQVKPTGLAAAIFGRYWDFVSQAILTVVMCWLVIAVTLNGIAIIFDPEHREYLLRTHWHATPRAPAQSLRRRSLASPLPSPPTSLHQQVDFIDCDPGVLSPDRYYRECPQDEASLDDSDSATQYFTPAVSSANLSSSTRSYEHLTSSQEPNESVYSHSFPPSHGIKACPRQTSVDLATANALFAWGFKFDGKLGQGSGGNVYSAHCRYSNRIFAVKTIRNTSYQSEYPEDCLHWLLTESRILKRIRFSAVDQHPFVVKQQYDFQKEQYIYSIMDRHVCDLHDIVEVVKKSGEHFPRSLLRFFVAEICAGVAGLHAVGIMHRDIKPANVLLARDGHIVLSDFNLAVEVDQDPNMPQVSFGYRQSKCGQTVTPILAIGPVTAGTPHFMAPEIVLGWKYGFAADWWSVGALMWMLWSGKLPYQEQIEESYPPLQGNTTWRQREAWQLKCSQELDRLTVREAPRVPRDMEECDSAFMTGLMEHNAALRLDGHAVKHHKFIKLTYVVQ</sequence>
<keyword evidence="5 13" id="KW-0418">Kinase</keyword>
<keyword evidence="11" id="KW-1133">Transmembrane helix</keyword>
<accession>A0A550C0H6</accession>
<feature type="compositionally biased region" description="Polar residues" evidence="10">
    <location>
        <begin position="22"/>
        <end position="52"/>
    </location>
</feature>
<dbReference type="Proteomes" id="UP000320762">
    <property type="component" value="Unassembled WGS sequence"/>
</dbReference>
<evidence type="ECO:0000256" key="8">
    <source>
        <dbReference type="ARBA" id="ARBA00048679"/>
    </source>
</evidence>
<dbReference type="Pfam" id="PF00069">
    <property type="entry name" value="Pkinase"/>
    <property type="match status" value="1"/>
</dbReference>
<dbReference type="GO" id="GO:0005524">
    <property type="term" value="F:ATP binding"/>
    <property type="evidence" value="ECO:0007669"/>
    <property type="project" value="UniProtKB-UniRule"/>
</dbReference>
<keyword evidence="3" id="KW-0808">Transferase</keyword>
<evidence type="ECO:0000256" key="11">
    <source>
        <dbReference type="SAM" id="Phobius"/>
    </source>
</evidence>
<proteinExistence type="predicted"/>
<keyword evidence="2" id="KW-0723">Serine/threonine-protein kinase</keyword>
<dbReference type="STRING" id="97359.A0A550C0H6"/>
<evidence type="ECO:0000313" key="13">
    <source>
        <dbReference type="EMBL" id="TRM58307.1"/>
    </source>
</evidence>
<dbReference type="AlphaFoldDB" id="A0A550C0H6"/>
<comment type="caution">
    <text evidence="13">The sequence shown here is derived from an EMBL/GenBank/DDBJ whole genome shotgun (WGS) entry which is preliminary data.</text>
</comment>
<protein>
    <recommendedName>
        <fullName evidence="1">non-specific serine/threonine protein kinase</fullName>
        <ecNumber evidence="1">2.7.11.1</ecNumber>
    </recommendedName>
</protein>
<reference evidence="13 14" key="1">
    <citation type="journal article" date="2019" name="New Phytol.">
        <title>Comparative genomics reveals unique wood-decay strategies and fruiting body development in the Schizophyllaceae.</title>
        <authorList>
            <person name="Almasi E."/>
            <person name="Sahu N."/>
            <person name="Krizsan K."/>
            <person name="Balint B."/>
            <person name="Kovacs G.M."/>
            <person name="Kiss B."/>
            <person name="Cseklye J."/>
            <person name="Drula E."/>
            <person name="Henrissat B."/>
            <person name="Nagy I."/>
            <person name="Chovatia M."/>
            <person name="Adam C."/>
            <person name="LaButti K."/>
            <person name="Lipzen A."/>
            <person name="Riley R."/>
            <person name="Grigoriev I.V."/>
            <person name="Nagy L.G."/>
        </authorList>
    </citation>
    <scope>NUCLEOTIDE SEQUENCE [LARGE SCALE GENOMIC DNA]</scope>
    <source>
        <strain evidence="13 14">NL-1724</strain>
    </source>
</reference>
<feature type="domain" description="Protein kinase" evidence="12">
    <location>
        <begin position="243"/>
        <end position="552"/>
    </location>
</feature>
<gene>
    <name evidence="13" type="ORF">BD626DRAFT_186859</name>
</gene>
<dbReference type="InterPro" id="IPR050236">
    <property type="entry name" value="Ser_Thr_kinase_AGC"/>
</dbReference>
<evidence type="ECO:0000256" key="7">
    <source>
        <dbReference type="ARBA" id="ARBA00047899"/>
    </source>
</evidence>
<evidence type="ECO:0000256" key="10">
    <source>
        <dbReference type="SAM" id="MobiDB-lite"/>
    </source>
</evidence>
<organism evidence="13 14">
    <name type="scientific">Schizophyllum amplum</name>
    <dbReference type="NCBI Taxonomy" id="97359"/>
    <lineage>
        <taxon>Eukaryota</taxon>
        <taxon>Fungi</taxon>
        <taxon>Dikarya</taxon>
        <taxon>Basidiomycota</taxon>
        <taxon>Agaricomycotina</taxon>
        <taxon>Agaricomycetes</taxon>
        <taxon>Agaricomycetidae</taxon>
        <taxon>Agaricales</taxon>
        <taxon>Schizophyllaceae</taxon>
        <taxon>Schizophyllum</taxon>
    </lineage>
</organism>
<evidence type="ECO:0000256" key="6">
    <source>
        <dbReference type="ARBA" id="ARBA00022840"/>
    </source>
</evidence>
<keyword evidence="6 9" id="KW-0067">ATP-binding</keyword>
<evidence type="ECO:0000313" key="14">
    <source>
        <dbReference type="Proteomes" id="UP000320762"/>
    </source>
</evidence>
<dbReference type="SUPFAM" id="SSF56112">
    <property type="entry name" value="Protein kinase-like (PK-like)"/>
    <property type="match status" value="1"/>
</dbReference>
<dbReference type="PROSITE" id="PS00108">
    <property type="entry name" value="PROTEIN_KINASE_ST"/>
    <property type="match status" value="1"/>
</dbReference>
<dbReference type="SMART" id="SM00220">
    <property type="entry name" value="S_TKc"/>
    <property type="match status" value="1"/>
</dbReference>
<keyword evidence="4 9" id="KW-0547">Nucleotide-binding</keyword>
<comment type="catalytic activity">
    <reaction evidence="7">
        <text>L-threonyl-[protein] + ATP = O-phospho-L-threonyl-[protein] + ADP + H(+)</text>
        <dbReference type="Rhea" id="RHEA:46608"/>
        <dbReference type="Rhea" id="RHEA-COMP:11060"/>
        <dbReference type="Rhea" id="RHEA-COMP:11605"/>
        <dbReference type="ChEBI" id="CHEBI:15378"/>
        <dbReference type="ChEBI" id="CHEBI:30013"/>
        <dbReference type="ChEBI" id="CHEBI:30616"/>
        <dbReference type="ChEBI" id="CHEBI:61977"/>
        <dbReference type="ChEBI" id="CHEBI:456216"/>
        <dbReference type="EC" id="2.7.11.1"/>
    </reaction>
</comment>
<keyword evidence="11" id="KW-0812">Transmembrane</keyword>
<dbReference type="PANTHER" id="PTHR24356">
    <property type="entry name" value="SERINE/THREONINE-PROTEIN KINASE"/>
    <property type="match status" value="1"/>
</dbReference>
<evidence type="ECO:0000256" key="4">
    <source>
        <dbReference type="ARBA" id="ARBA00022741"/>
    </source>
</evidence>
<dbReference type="EMBL" id="VDMD01000037">
    <property type="protein sequence ID" value="TRM58307.1"/>
    <property type="molecule type" value="Genomic_DNA"/>
</dbReference>
<evidence type="ECO:0000256" key="1">
    <source>
        <dbReference type="ARBA" id="ARBA00012513"/>
    </source>
</evidence>
<evidence type="ECO:0000259" key="12">
    <source>
        <dbReference type="PROSITE" id="PS50011"/>
    </source>
</evidence>
<feature type="region of interest" description="Disordered" evidence="10">
    <location>
        <begin position="121"/>
        <end position="142"/>
    </location>
</feature>
<evidence type="ECO:0000256" key="5">
    <source>
        <dbReference type="ARBA" id="ARBA00022777"/>
    </source>
</evidence>
<keyword evidence="14" id="KW-1185">Reference proteome</keyword>
<dbReference type="GO" id="GO:0004674">
    <property type="term" value="F:protein serine/threonine kinase activity"/>
    <property type="evidence" value="ECO:0007669"/>
    <property type="project" value="UniProtKB-KW"/>
</dbReference>
<dbReference type="InterPro" id="IPR017441">
    <property type="entry name" value="Protein_kinase_ATP_BS"/>
</dbReference>
<evidence type="ECO:0000256" key="2">
    <source>
        <dbReference type="ARBA" id="ARBA00022527"/>
    </source>
</evidence>
<dbReference type="PROSITE" id="PS50011">
    <property type="entry name" value="PROTEIN_KINASE_DOM"/>
    <property type="match status" value="1"/>
</dbReference>
<dbReference type="PROSITE" id="PS00107">
    <property type="entry name" value="PROTEIN_KINASE_ATP"/>
    <property type="match status" value="1"/>
</dbReference>